<keyword evidence="4" id="KW-1185">Reference proteome</keyword>
<keyword evidence="1" id="KW-0732">Signal</keyword>
<dbReference type="Gene3D" id="3.30.1150.10">
    <property type="match status" value="1"/>
</dbReference>
<evidence type="ECO:0000259" key="2">
    <source>
        <dbReference type="Pfam" id="PF03544"/>
    </source>
</evidence>
<evidence type="ECO:0000313" key="3">
    <source>
        <dbReference type="EMBL" id="GAA3914245.1"/>
    </source>
</evidence>
<dbReference type="RefSeq" id="WP_344758263.1">
    <property type="nucleotide sequence ID" value="NZ_BAAAZU010000002.1"/>
</dbReference>
<feature type="domain" description="TonB C-terminal" evidence="2">
    <location>
        <begin position="136"/>
        <end position="227"/>
    </location>
</feature>
<gene>
    <name evidence="3" type="ORF">GCM10022229_04030</name>
</gene>
<dbReference type="Proteomes" id="UP001501727">
    <property type="component" value="Unassembled WGS sequence"/>
</dbReference>
<accession>A0ABP7M7J4</accession>
<dbReference type="InterPro" id="IPR037682">
    <property type="entry name" value="TonB_C"/>
</dbReference>
<dbReference type="SUPFAM" id="SSF74653">
    <property type="entry name" value="TolA/TonB C-terminal domain"/>
    <property type="match status" value="1"/>
</dbReference>
<evidence type="ECO:0000313" key="4">
    <source>
        <dbReference type="Proteomes" id="UP001501727"/>
    </source>
</evidence>
<protein>
    <recommendedName>
        <fullName evidence="2">TonB C-terminal domain-containing protein</fullName>
    </recommendedName>
</protein>
<feature type="chain" id="PRO_5046063998" description="TonB C-terminal domain-containing protein" evidence="1">
    <location>
        <begin position="25"/>
        <end position="280"/>
    </location>
</feature>
<reference evidence="4" key="1">
    <citation type="journal article" date="2019" name="Int. J. Syst. Evol. Microbiol.">
        <title>The Global Catalogue of Microorganisms (GCM) 10K type strain sequencing project: providing services to taxonomists for standard genome sequencing and annotation.</title>
        <authorList>
            <consortium name="The Broad Institute Genomics Platform"/>
            <consortium name="The Broad Institute Genome Sequencing Center for Infectious Disease"/>
            <person name="Wu L."/>
            <person name="Ma J."/>
        </authorList>
    </citation>
    <scope>NUCLEOTIDE SEQUENCE [LARGE SCALE GENOMIC DNA]</scope>
    <source>
        <strain evidence="4">JCM 16916</strain>
    </source>
</reference>
<organism evidence="3 4">
    <name type="scientific">Luteimonas lutimaris</name>
    <dbReference type="NCBI Taxonomy" id="698645"/>
    <lineage>
        <taxon>Bacteria</taxon>
        <taxon>Pseudomonadati</taxon>
        <taxon>Pseudomonadota</taxon>
        <taxon>Gammaproteobacteria</taxon>
        <taxon>Lysobacterales</taxon>
        <taxon>Lysobacteraceae</taxon>
        <taxon>Luteimonas</taxon>
    </lineage>
</organism>
<proteinExistence type="predicted"/>
<comment type="caution">
    <text evidence="3">The sequence shown here is derived from an EMBL/GenBank/DDBJ whole genome shotgun (WGS) entry which is preliminary data.</text>
</comment>
<dbReference type="EMBL" id="BAAAZU010000002">
    <property type="protein sequence ID" value="GAA3914245.1"/>
    <property type="molecule type" value="Genomic_DNA"/>
</dbReference>
<evidence type="ECO:0000256" key="1">
    <source>
        <dbReference type="SAM" id="SignalP"/>
    </source>
</evidence>
<sequence length="280" mass="30178">MKGTWIPKGLFAILLLATAAVAMATPQRVIKQAEASMVLTGQISVDAEGKVTGYAIDHEDKVPAYVLSSIAKWVPDWRFKPVLVDGKAVPARAKMSLRMLAKPVGDDSFQVSIVGSSFGEGDAQETDGIRHRNMSPPRYPHDLVVAGAQGTAYLVLKIGRDGKVEDVVVERVNLTVYSSKPQMKQFRKRLGDAAANAARRWTFVPPTTGKLAGQPFWSVRVPVSFSLGEGKTDYGQWVAYLPGPSRRAPWLDDADTTDALADGAVQMVGTGLVLLTSLQG</sequence>
<feature type="signal peptide" evidence="1">
    <location>
        <begin position="1"/>
        <end position="24"/>
    </location>
</feature>
<dbReference type="Pfam" id="PF03544">
    <property type="entry name" value="TonB_C"/>
    <property type="match status" value="1"/>
</dbReference>
<name>A0ABP7M7J4_9GAMM</name>